<reference evidence="3 4" key="1">
    <citation type="submission" date="2019-08" db="EMBL/GenBank/DDBJ databases">
        <authorList>
            <person name="Peeters C."/>
        </authorList>
    </citation>
    <scope>NUCLEOTIDE SEQUENCE [LARGE SCALE GENOMIC DNA]</scope>
    <source>
        <strain evidence="3 4">LMG 31107</strain>
    </source>
</reference>
<dbReference type="GO" id="GO:0009279">
    <property type="term" value="C:cell outer membrane"/>
    <property type="evidence" value="ECO:0007669"/>
    <property type="project" value="InterPro"/>
</dbReference>
<dbReference type="Pfam" id="PF05275">
    <property type="entry name" value="CopB"/>
    <property type="match status" value="1"/>
</dbReference>
<name>A0A5E4UN02_9BURK</name>
<dbReference type="SUPFAM" id="SSF103515">
    <property type="entry name" value="Autotransporter"/>
    <property type="match status" value="1"/>
</dbReference>
<dbReference type="GO" id="GO:0006878">
    <property type="term" value="P:intracellular copper ion homeostasis"/>
    <property type="evidence" value="ECO:0007669"/>
    <property type="project" value="InterPro"/>
</dbReference>
<accession>A0A5E4UN02</accession>
<dbReference type="InterPro" id="IPR007939">
    <property type="entry name" value="Cu-R_B_prcur"/>
</dbReference>
<gene>
    <name evidence="3" type="ORF">PCE31107_02117</name>
</gene>
<evidence type="ECO:0000313" key="3">
    <source>
        <dbReference type="EMBL" id="VVE00469.1"/>
    </source>
</evidence>
<dbReference type="InterPro" id="IPR036709">
    <property type="entry name" value="Autotransporte_beta_dom_sf"/>
</dbReference>
<sequence length="303" mass="32972">MMRMDKSMSSTIPRHLHRIALAFGVSAAFGHAVPVLAQSAASPAHAHVQAASGDVEIQPMQPAASTPTASPVPPLTDADRNAVFHGGHMHDMGDAQINYLVLFDKLEWQRAGGGNALNWEGTAWVGGDIDRLWIRSEGKRTGHGLEDAEVQALWGHAISPWWDVVGGVRHDFKPGRSQTWAALGLQGLALYNFDVEATAYVGQAGQTAARLEGKYELLITNRLVLQPTAEINIYGKNDASRGIGAGLSSTSLGLRLRYELDRQFAPYIGVNWDRSYGNTARFAEQEGQRRSEVSFVAGVRAWF</sequence>
<organism evidence="3 4">
    <name type="scientific">Pandoraea cepalis</name>
    <dbReference type="NCBI Taxonomy" id="2508294"/>
    <lineage>
        <taxon>Bacteria</taxon>
        <taxon>Pseudomonadati</taxon>
        <taxon>Pseudomonadota</taxon>
        <taxon>Betaproteobacteria</taxon>
        <taxon>Burkholderiales</taxon>
        <taxon>Burkholderiaceae</taxon>
        <taxon>Pandoraea</taxon>
    </lineage>
</organism>
<dbReference type="AlphaFoldDB" id="A0A5E4UN02"/>
<feature type="signal peptide" evidence="2">
    <location>
        <begin position="1"/>
        <end position="37"/>
    </location>
</feature>
<dbReference type="Proteomes" id="UP000396788">
    <property type="component" value="Unassembled WGS sequence"/>
</dbReference>
<dbReference type="GO" id="GO:0005507">
    <property type="term" value="F:copper ion binding"/>
    <property type="evidence" value="ECO:0007669"/>
    <property type="project" value="InterPro"/>
</dbReference>
<dbReference type="EMBL" id="CABPRY010000003">
    <property type="protein sequence ID" value="VVE00469.1"/>
    <property type="molecule type" value="Genomic_DNA"/>
</dbReference>
<evidence type="ECO:0000313" key="4">
    <source>
        <dbReference type="Proteomes" id="UP000396788"/>
    </source>
</evidence>
<feature type="chain" id="PRO_5023148416" evidence="2">
    <location>
        <begin position="38"/>
        <end position="303"/>
    </location>
</feature>
<feature type="region of interest" description="Disordered" evidence="1">
    <location>
        <begin position="59"/>
        <end position="78"/>
    </location>
</feature>
<proteinExistence type="predicted"/>
<keyword evidence="2" id="KW-0732">Signal</keyword>
<evidence type="ECO:0000256" key="1">
    <source>
        <dbReference type="SAM" id="MobiDB-lite"/>
    </source>
</evidence>
<protein>
    <submittedName>
        <fullName evidence="3">Copper resistance protein B</fullName>
    </submittedName>
</protein>
<evidence type="ECO:0000256" key="2">
    <source>
        <dbReference type="SAM" id="SignalP"/>
    </source>
</evidence>